<keyword evidence="7" id="KW-0739">Sodium transport</keyword>
<keyword evidence="4" id="KW-1278">Translocase</keyword>
<dbReference type="PANTHER" id="PTHR35806:SF1">
    <property type="entry name" value="OXALOACETATE DECARBOXYLASE BETA CHAIN 2"/>
    <property type="match status" value="1"/>
</dbReference>
<evidence type="ECO:0000256" key="6">
    <source>
        <dbReference type="ARBA" id="ARBA00023136"/>
    </source>
</evidence>
<dbReference type="GO" id="GO:0016829">
    <property type="term" value="F:lyase activity"/>
    <property type="evidence" value="ECO:0007669"/>
    <property type="project" value="InterPro"/>
</dbReference>
<keyword evidence="7" id="KW-0406">Ion transport</keyword>
<dbReference type="Proteomes" id="UP000005110">
    <property type="component" value="Chromosome"/>
</dbReference>
<feature type="transmembrane region" description="Helical" evidence="8">
    <location>
        <begin position="284"/>
        <end position="306"/>
    </location>
</feature>
<gene>
    <name evidence="9" type="ORF">ThesiDRAFT1_0339</name>
</gene>
<comment type="subcellular location">
    <subcellularLocation>
        <location evidence="1">Cell membrane</location>
        <topology evidence="1">Multi-pass membrane protein</topology>
    </subcellularLocation>
</comment>
<organism evidence="9 10">
    <name type="scientific">Thermoanaerobacter siderophilus SR4</name>
    <dbReference type="NCBI Taxonomy" id="880478"/>
    <lineage>
        <taxon>Bacteria</taxon>
        <taxon>Bacillati</taxon>
        <taxon>Bacillota</taxon>
        <taxon>Clostridia</taxon>
        <taxon>Thermoanaerobacterales</taxon>
        <taxon>Thermoanaerobacteraceae</taxon>
        <taxon>Thermoanaerobacter</taxon>
    </lineage>
</organism>
<evidence type="ECO:0000256" key="2">
    <source>
        <dbReference type="ARBA" id="ARBA00022475"/>
    </source>
</evidence>
<keyword evidence="7" id="KW-0915">Sodium</keyword>
<feature type="transmembrane region" description="Helical" evidence="8">
    <location>
        <begin position="111"/>
        <end position="131"/>
    </location>
</feature>
<accession>I9ABJ4</accession>
<keyword evidence="6 7" id="KW-0472">Membrane</keyword>
<dbReference type="PANTHER" id="PTHR35806">
    <property type="entry name" value="OXALOACETATE DECARBOXYLASE BETA CHAIN 2"/>
    <property type="match status" value="1"/>
</dbReference>
<dbReference type="GO" id="GO:0005886">
    <property type="term" value="C:plasma membrane"/>
    <property type="evidence" value="ECO:0007669"/>
    <property type="project" value="UniProtKB-SubCell"/>
</dbReference>
<keyword evidence="2 7" id="KW-1003">Cell membrane</keyword>
<feature type="transmembrane region" description="Helical" evidence="8">
    <location>
        <begin position="349"/>
        <end position="376"/>
    </location>
</feature>
<dbReference type="EMBL" id="CM001486">
    <property type="protein sequence ID" value="EIV99366.1"/>
    <property type="molecule type" value="Genomic_DNA"/>
</dbReference>
<keyword evidence="7" id="KW-0813">Transport</keyword>
<proteinExistence type="predicted"/>
<evidence type="ECO:0000256" key="8">
    <source>
        <dbReference type="SAM" id="Phobius"/>
    </source>
</evidence>
<evidence type="ECO:0000256" key="1">
    <source>
        <dbReference type="ARBA" id="ARBA00004651"/>
    </source>
</evidence>
<feature type="transmembrane region" description="Helical" evidence="8">
    <location>
        <begin position="49"/>
        <end position="69"/>
    </location>
</feature>
<feature type="transmembrane region" description="Helical" evidence="8">
    <location>
        <begin position="212"/>
        <end position="239"/>
    </location>
</feature>
<dbReference type="PATRIC" id="fig|880478.3.peg.941"/>
<feature type="transmembrane region" description="Helical" evidence="8">
    <location>
        <begin position="76"/>
        <end position="99"/>
    </location>
</feature>
<evidence type="ECO:0000313" key="9">
    <source>
        <dbReference type="EMBL" id="EIV99366.1"/>
    </source>
</evidence>
<name>I9ABJ4_9THEO</name>
<sequence>MFIFTKEGSIDNEHFYRRYIKSYTRPYYNVYHWRYPYISCDKKEYEPMLLLPIGFGIILANIPFSSAIGENGFLTILYNAGISTELFPILIFIAVGAMVDFSPLLKQPLMIFFGAAAQLGIFLTIIFAHMLGFNLKEAAAIGIIGAADGPTSIYVANLFAPKLLGPISVAAYSYMALVPIIQPFVIKMLTSEEERKIRMDLRMNEVSKTAKILFPIAVTFVAGILVPTSVPLVGSLMFGNLIRESGVVERLSKAAQNELANLVTLLLGITIGSTMTADKFLTPTTLLIFGMGLIAFIFDTAGGVLFAKFLNLFLKNKVNPMVGAAGISAFPMSSRVIQKMAQKEDPTNFILMQAVGANVAGQLGSIIAGGIVIALVSSIM</sequence>
<evidence type="ECO:0000256" key="4">
    <source>
        <dbReference type="ARBA" id="ARBA00022967"/>
    </source>
</evidence>
<evidence type="ECO:0000256" key="5">
    <source>
        <dbReference type="ARBA" id="ARBA00022989"/>
    </source>
</evidence>
<evidence type="ECO:0000256" key="7">
    <source>
        <dbReference type="PIRNR" id="PIRNR015658"/>
    </source>
</evidence>
<dbReference type="NCBIfam" id="TIGR01109">
    <property type="entry name" value="Na_pump_decarbB"/>
    <property type="match status" value="1"/>
</dbReference>
<dbReference type="AlphaFoldDB" id="I9ABJ4"/>
<dbReference type="HOGENOM" id="CLU_036168_0_0_9"/>
<dbReference type="Pfam" id="PF03977">
    <property type="entry name" value="OAD_beta"/>
    <property type="match status" value="1"/>
</dbReference>
<feature type="transmembrane region" description="Helical" evidence="8">
    <location>
        <begin position="171"/>
        <end position="191"/>
    </location>
</feature>
<dbReference type="PIRSF" id="PIRSF015658">
    <property type="entry name" value="MmdB_OadB"/>
    <property type="match status" value="1"/>
</dbReference>
<feature type="transmembrane region" description="Helical" evidence="8">
    <location>
        <begin position="138"/>
        <end position="159"/>
    </location>
</feature>
<evidence type="ECO:0000313" key="10">
    <source>
        <dbReference type="Proteomes" id="UP000005110"/>
    </source>
</evidence>
<keyword evidence="3 8" id="KW-0812">Transmembrane</keyword>
<keyword evidence="5 8" id="KW-1133">Transmembrane helix</keyword>
<keyword evidence="10" id="KW-1185">Reference proteome</keyword>
<dbReference type="GO" id="GO:0006814">
    <property type="term" value="P:sodium ion transport"/>
    <property type="evidence" value="ECO:0007669"/>
    <property type="project" value="UniProtKB-UniRule"/>
</dbReference>
<reference evidence="9 10" key="1">
    <citation type="submission" date="2012-02" db="EMBL/GenBank/DDBJ databases">
        <title>Improved High-Quality Draft sequence of Thermoanaerobacter siderophilus SR4.</title>
        <authorList>
            <consortium name="US DOE Joint Genome Institute"/>
            <person name="Lucas S."/>
            <person name="Han J."/>
            <person name="Lapidus A."/>
            <person name="Cheng J.-F."/>
            <person name="Goodwin L."/>
            <person name="Pitluck S."/>
            <person name="Peters L."/>
            <person name="Detter J.C."/>
            <person name="Han C."/>
            <person name="Tapia R."/>
            <person name="Land M."/>
            <person name="Hauser L."/>
            <person name="Kyrpides N."/>
            <person name="Ivanova N."/>
            <person name="Pagani I."/>
            <person name="Hemme C."/>
            <person name="Woyke T."/>
        </authorList>
    </citation>
    <scope>NUCLEOTIDE SEQUENCE [LARGE SCALE GENOMIC DNA]</scope>
    <source>
        <strain evidence="9 10">SR4</strain>
    </source>
</reference>
<protein>
    <submittedName>
        <fullName evidence="9">Sodium ion-translocating decarboxylase, beta subunit</fullName>
    </submittedName>
</protein>
<evidence type="ECO:0000256" key="3">
    <source>
        <dbReference type="ARBA" id="ARBA00022692"/>
    </source>
</evidence>
<dbReference type="InterPro" id="IPR005661">
    <property type="entry name" value="OadB_MmdB"/>
</dbReference>